<reference evidence="3 4" key="1">
    <citation type="journal article" date="2010" name="Science">
        <title>Genomic analysis of organismal complexity in the multicellular green alga Volvox carteri.</title>
        <authorList>
            <person name="Prochnik S.E."/>
            <person name="Umen J."/>
            <person name="Nedelcu A.M."/>
            <person name="Hallmann A."/>
            <person name="Miller S.M."/>
            <person name="Nishii I."/>
            <person name="Ferris P."/>
            <person name="Kuo A."/>
            <person name="Mitros T."/>
            <person name="Fritz-Laylin L.K."/>
            <person name="Hellsten U."/>
            <person name="Chapman J."/>
            <person name="Simakov O."/>
            <person name="Rensing S.A."/>
            <person name="Terry A."/>
            <person name="Pangilinan J."/>
            <person name="Kapitonov V."/>
            <person name="Jurka J."/>
            <person name="Salamov A."/>
            <person name="Shapiro H."/>
            <person name="Schmutz J."/>
            <person name="Grimwood J."/>
            <person name="Lindquist E."/>
            <person name="Lucas S."/>
            <person name="Grigoriev I.V."/>
            <person name="Schmitt R."/>
            <person name="Kirk D."/>
            <person name="Rokhsar D.S."/>
        </authorList>
    </citation>
    <scope>NUCLEOTIDE SEQUENCE [LARGE SCALE GENOMIC DNA]</scope>
    <source>
        <strain evidence="4">f. Nagariensis / Eve</strain>
    </source>
</reference>
<evidence type="ECO:0000256" key="2">
    <source>
        <dbReference type="SAM" id="MobiDB-lite"/>
    </source>
</evidence>
<dbReference type="EMBL" id="GL378391">
    <property type="protein sequence ID" value="EFJ41681.1"/>
    <property type="molecule type" value="Genomic_DNA"/>
</dbReference>
<evidence type="ECO:0000256" key="1">
    <source>
        <dbReference type="SAM" id="Coils"/>
    </source>
</evidence>
<dbReference type="RefSeq" id="XP_002957183.1">
    <property type="nucleotide sequence ID" value="XM_002957137.1"/>
</dbReference>
<dbReference type="OrthoDB" id="550148at2759"/>
<feature type="region of interest" description="Disordered" evidence="2">
    <location>
        <begin position="146"/>
        <end position="189"/>
    </location>
</feature>
<gene>
    <name evidence="3" type="ORF">VOLCADRAFT_107567</name>
</gene>
<proteinExistence type="predicted"/>
<dbReference type="GeneID" id="9626682"/>
<feature type="region of interest" description="Disordered" evidence="2">
    <location>
        <begin position="351"/>
        <end position="385"/>
    </location>
</feature>
<organism evidence="4">
    <name type="scientific">Volvox carteri f. nagariensis</name>
    <dbReference type="NCBI Taxonomy" id="3068"/>
    <lineage>
        <taxon>Eukaryota</taxon>
        <taxon>Viridiplantae</taxon>
        <taxon>Chlorophyta</taxon>
        <taxon>core chlorophytes</taxon>
        <taxon>Chlorophyceae</taxon>
        <taxon>CS clade</taxon>
        <taxon>Chlamydomonadales</taxon>
        <taxon>Volvocaceae</taxon>
        <taxon>Volvox</taxon>
    </lineage>
</organism>
<sequence>MTASLTDEIDTTNDDLQALARNVAAWSREAALLSRDIREEALLLELGRQADRVAASEAQNRELQKKERVYRLSVENNELRRELRQLVRICKLLLDRSHADGHWVWEPSSRGRRPSRTPLLPESHLEDSYDSERWCSRDFYVDNSRASSPGVRHAMRPASTGGACGSSRSARPCEPAAPKAASGSGRRRLSYSGSFDSARIAAELEGLTEINAAYVVVADRAEADVKADPNRLASRQGTGSPAGSAAVAARPASAPGSPRSPGGIGHTKKHAAEQASKFNQEMDRERRQMGAALAEVDDALEELKLEVQRRSGSGGGASAAASAAASASGEGSGARVFWVKTGITGNTAAAAARGGGSLYGNRSEAPSTVRRDTVRTHRSGGTSYSRPLARLDTVLQTEVEKLKLINKTLANTLHSYNRVTDRLEDMSASAFTGMGVPRVINSSRYPAVASASVALAALSPSPPRSKTRSPVRYNASVSTTYGRSSNSSVPTAPMSAGGHLRPEELHVSWAPTTLVRGRPYGSGGGLHYGGGGREARWMESNLDEQLYTIRRQLQALRHDIVNERLAALTASASSAALAATSPAALRRRTCGSGGGVRALDDGPAVPYRDADRLARLQEEISALRRHMRDDRRWYSKDAESMVSERTAKFRDLQRRIERLTTSAI</sequence>
<feature type="compositionally biased region" description="Polar residues" evidence="2">
    <location>
        <begin position="478"/>
        <end position="490"/>
    </location>
</feature>
<evidence type="ECO:0000313" key="3">
    <source>
        <dbReference type="EMBL" id="EFJ41681.1"/>
    </source>
</evidence>
<protein>
    <submittedName>
        <fullName evidence="3">Uncharacterized protein</fullName>
    </submittedName>
</protein>
<evidence type="ECO:0000313" key="4">
    <source>
        <dbReference type="Proteomes" id="UP000001058"/>
    </source>
</evidence>
<feature type="coiled-coil region" evidence="1">
    <location>
        <begin position="9"/>
        <end position="96"/>
    </location>
</feature>
<dbReference type="InParanoid" id="D8UEZ8"/>
<dbReference type="AlphaFoldDB" id="D8UEZ8"/>
<accession>D8UEZ8</accession>
<dbReference type="Proteomes" id="UP000001058">
    <property type="component" value="Unassembled WGS sequence"/>
</dbReference>
<dbReference type="KEGG" id="vcn:VOLCADRAFT_107567"/>
<keyword evidence="4" id="KW-1185">Reference proteome</keyword>
<feature type="region of interest" description="Disordered" evidence="2">
    <location>
        <begin position="478"/>
        <end position="499"/>
    </location>
</feature>
<keyword evidence="1" id="KW-0175">Coiled coil</keyword>
<feature type="region of interest" description="Disordered" evidence="2">
    <location>
        <begin position="226"/>
        <end position="287"/>
    </location>
</feature>
<name>D8UEZ8_VOLCA</name>
<feature type="compositionally biased region" description="Low complexity" evidence="2">
    <location>
        <begin position="239"/>
        <end position="261"/>
    </location>
</feature>